<evidence type="ECO:0008006" key="3">
    <source>
        <dbReference type="Google" id="ProtNLM"/>
    </source>
</evidence>
<evidence type="ECO:0000313" key="2">
    <source>
        <dbReference type="Proteomes" id="UP000434957"/>
    </source>
</evidence>
<evidence type="ECO:0000313" key="1">
    <source>
        <dbReference type="EMBL" id="KAE9315857.1"/>
    </source>
</evidence>
<dbReference type="Gene3D" id="3.30.420.10">
    <property type="entry name" value="Ribonuclease H-like superfamily/Ribonuclease H"/>
    <property type="match status" value="1"/>
</dbReference>
<organism evidence="1 2">
    <name type="scientific">Phytophthora rubi</name>
    <dbReference type="NCBI Taxonomy" id="129364"/>
    <lineage>
        <taxon>Eukaryota</taxon>
        <taxon>Sar</taxon>
        <taxon>Stramenopiles</taxon>
        <taxon>Oomycota</taxon>
        <taxon>Peronosporomycetes</taxon>
        <taxon>Peronosporales</taxon>
        <taxon>Peronosporaceae</taxon>
        <taxon>Phytophthora</taxon>
    </lineage>
</organism>
<comment type="caution">
    <text evidence="1">The sequence shown here is derived from an EMBL/GenBank/DDBJ whole genome shotgun (WGS) entry which is preliminary data.</text>
</comment>
<name>A0A6A4E0B1_9STRA</name>
<protein>
    <recommendedName>
        <fullName evidence="3">Integrase catalytic domain-containing protein</fullName>
    </recommendedName>
</protein>
<dbReference type="GO" id="GO:0003676">
    <property type="term" value="F:nucleic acid binding"/>
    <property type="evidence" value="ECO:0007669"/>
    <property type="project" value="InterPro"/>
</dbReference>
<keyword evidence="2" id="KW-1185">Reference proteome</keyword>
<dbReference type="Proteomes" id="UP000434957">
    <property type="component" value="Unassembled WGS sequence"/>
</dbReference>
<dbReference type="AlphaFoldDB" id="A0A6A4E0B1"/>
<accession>A0A6A4E0B1</accession>
<sequence length="218" mass="24464">MLRMHVSEAQDEWDVYLPRVLFAYRTAYHEALGDSPFFSLYGRDPVLPLDVAFLNLGSKWKSNEVAQYRRELYSSLRSSRHLVVRQLLKAQDRHELRLEGQVAVQYEVGDPVSVRPGFFDDSPRMAAAAAQQQAVADTRDQRWWWRPCSRMAYCGYPAASGEAGGGVRAHAWPAAAAQQQGVSGIVVEAGGSVHAADGKLPLPSRRFMIPEVGRSWRY</sequence>
<dbReference type="EMBL" id="QXFT01001547">
    <property type="protein sequence ID" value="KAE9315857.1"/>
    <property type="molecule type" value="Genomic_DNA"/>
</dbReference>
<dbReference type="InterPro" id="IPR036397">
    <property type="entry name" value="RNaseH_sf"/>
</dbReference>
<gene>
    <name evidence="1" type="ORF">PR003_g18880</name>
</gene>
<proteinExistence type="predicted"/>
<reference evidence="1 2" key="1">
    <citation type="submission" date="2018-08" db="EMBL/GenBank/DDBJ databases">
        <title>Genomic investigation of the strawberry pathogen Phytophthora fragariae indicates pathogenicity is determined by transcriptional variation in three key races.</title>
        <authorList>
            <person name="Adams T.M."/>
            <person name="Armitage A.D."/>
            <person name="Sobczyk M.K."/>
            <person name="Bates H.J."/>
            <person name="Dunwell J.M."/>
            <person name="Nellist C.F."/>
            <person name="Harrison R.J."/>
        </authorList>
    </citation>
    <scope>NUCLEOTIDE SEQUENCE [LARGE SCALE GENOMIC DNA]</scope>
    <source>
        <strain evidence="1 2">SCRP333</strain>
    </source>
</reference>